<keyword evidence="5 7" id="KW-1133">Transmembrane helix</keyword>
<dbReference type="InterPro" id="IPR003148">
    <property type="entry name" value="RCK_N"/>
</dbReference>
<evidence type="ECO:0000256" key="3">
    <source>
        <dbReference type="ARBA" id="ARBA00022448"/>
    </source>
</evidence>
<dbReference type="GO" id="GO:1902600">
    <property type="term" value="P:proton transmembrane transport"/>
    <property type="evidence" value="ECO:0007669"/>
    <property type="project" value="InterPro"/>
</dbReference>
<evidence type="ECO:0000313" key="10">
    <source>
        <dbReference type="Proteomes" id="UP000249557"/>
    </source>
</evidence>
<protein>
    <submittedName>
        <fullName evidence="9">Sodium:proton antiporter</fullName>
    </submittedName>
</protein>
<comment type="subcellular location">
    <subcellularLocation>
        <location evidence="1">Membrane</location>
        <topology evidence="1">Multi-pass membrane protein</topology>
    </subcellularLocation>
</comment>
<dbReference type="Gene3D" id="1.20.1530.20">
    <property type="match status" value="1"/>
</dbReference>
<evidence type="ECO:0000256" key="2">
    <source>
        <dbReference type="ARBA" id="ARBA00005551"/>
    </source>
</evidence>
<dbReference type="Pfam" id="PF02254">
    <property type="entry name" value="TrkA_N"/>
    <property type="match status" value="1"/>
</dbReference>
<gene>
    <name evidence="9" type="ORF">DI626_01000</name>
</gene>
<evidence type="ECO:0000313" key="9">
    <source>
        <dbReference type="EMBL" id="PZO88772.1"/>
    </source>
</evidence>
<keyword evidence="4 7" id="KW-0812">Transmembrane</keyword>
<keyword evidence="3" id="KW-0813">Transport</keyword>
<feature type="transmembrane region" description="Helical" evidence="7">
    <location>
        <begin position="84"/>
        <end position="102"/>
    </location>
</feature>
<comment type="caution">
    <text evidence="9">The sequence shown here is derived from an EMBL/GenBank/DDBJ whole genome shotgun (WGS) entry which is preliminary data.</text>
</comment>
<evidence type="ECO:0000256" key="7">
    <source>
        <dbReference type="SAM" id="Phobius"/>
    </source>
</evidence>
<dbReference type="GO" id="GO:0016020">
    <property type="term" value="C:membrane"/>
    <property type="evidence" value="ECO:0007669"/>
    <property type="project" value="UniProtKB-SubCell"/>
</dbReference>
<feature type="transmembrane region" description="Helical" evidence="7">
    <location>
        <begin position="248"/>
        <end position="277"/>
    </location>
</feature>
<dbReference type="InterPro" id="IPR006153">
    <property type="entry name" value="Cation/H_exchanger_TM"/>
</dbReference>
<evidence type="ECO:0000259" key="8">
    <source>
        <dbReference type="PROSITE" id="PS51201"/>
    </source>
</evidence>
<feature type="transmembrane region" description="Helical" evidence="7">
    <location>
        <begin position="297"/>
        <end position="315"/>
    </location>
</feature>
<dbReference type="EMBL" id="QFNK01000008">
    <property type="protein sequence ID" value="PZO88772.1"/>
    <property type="molecule type" value="Genomic_DNA"/>
</dbReference>
<feature type="transmembrane region" description="Helical" evidence="7">
    <location>
        <begin position="54"/>
        <end position="72"/>
    </location>
</feature>
<dbReference type="GO" id="GO:0015297">
    <property type="term" value="F:antiporter activity"/>
    <property type="evidence" value="ECO:0007669"/>
    <property type="project" value="InterPro"/>
</dbReference>
<feature type="transmembrane region" description="Helical" evidence="7">
    <location>
        <begin position="390"/>
        <end position="409"/>
    </location>
</feature>
<keyword evidence="6 7" id="KW-0472">Membrane</keyword>
<dbReference type="SUPFAM" id="SSF51735">
    <property type="entry name" value="NAD(P)-binding Rossmann-fold domains"/>
    <property type="match status" value="1"/>
</dbReference>
<dbReference type="InterPro" id="IPR036291">
    <property type="entry name" value="NAD(P)-bd_dom_sf"/>
</dbReference>
<feature type="domain" description="RCK N-terminal" evidence="8">
    <location>
        <begin position="439"/>
        <end position="556"/>
    </location>
</feature>
<dbReference type="Proteomes" id="UP000249557">
    <property type="component" value="Unassembled WGS sequence"/>
</dbReference>
<feature type="transmembrane region" description="Helical" evidence="7">
    <location>
        <begin position="114"/>
        <end position="133"/>
    </location>
</feature>
<feature type="transmembrane region" description="Helical" evidence="7">
    <location>
        <begin position="139"/>
        <end position="158"/>
    </location>
</feature>
<evidence type="ECO:0000256" key="6">
    <source>
        <dbReference type="ARBA" id="ARBA00023136"/>
    </source>
</evidence>
<feature type="transmembrane region" description="Helical" evidence="7">
    <location>
        <begin position="26"/>
        <end position="47"/>
    </location>
</feature>
<sequence>MACPYYYLDLTGAFADNSFMSVIHELPLVSTVAIGLSAAFVCGMIANKLKLSPLVGYILAGILIGPHTPGFIADIHTAEQLSEIGIVLLMFGVGLHFSIHDFMEVRKIAATGALLRIAVVTGVGYLAASAWGWSTGASVIFGLCLSVASTVVLLRTFEEHHLVNTVTGKITIGWLIVEDIAMILAMVLIPALVAGTAVNADGESSSLALQIGTALGKVGLFAVIMVVAGKRVLPWLLSAVMRTGSRELFTLAAFCMAMGIAFGAAILFGVSLALGAFFAGMMIRESDLNHEVSDRLLPFQDAFAVLFFVAVGMLFDPNILMDSPLRVVITVLIVIVLKIIVTYAIVRMFRYPGKTAMKIAVGLAQIGEFSFILIALGASLGIMPVEERNLILAGALISIALNPVLFNAARKLFKTEESVAPLEDDTLAHLEQGEQVALRNLVLLVGYGDVGHQVAQQIAETNADLVILDGNREKIEHLRAKGYHAVAGDATNREMLEEAQIHKAHAVLITVPDPFEVQAIISQIKSLQPSAQIFVRSRNMEETTLFRSGSADMIVSGPEEIARRMIASLPAA</sequence>
<accession>A0A2W5A6F5</accession>
<feature type="transmembrane region" description="Helical" evidence="7">
    <location>
        <begin position="207"/>
        <end position="228"/>
    </location>
</feature>
<dbReference type="AlphaFoldDB" id="A0A2W5A6F5"/>
<name>A0A2W5A6F5_9BACT</name>
<dbReference type="GO" id="GO:0006813">
    <property type="term" value="P:potassium ion transport"/>
    <property type="evidence" value="ECO:0007669"/>
    <property type="project" value="InterPro"/>
</dbReference>
<reference evidence="9 10" key="1">
    <citation type="submission" date="2017-08" db="EMBL/GenBank/DDBJ databases">
        <title>Infants hospitalized years apart are colonized by the same room-sourced microbial strains.</title>
        <authorList>
            <person name="Brooks B."/>
            <person name="Olm M.R."/>
            <person name="Firek B.A."/>
            <person name="Baker R."/>
            <person name="Thomas B.C."/>
            <person name="Morowitz M.J."/>
            <person name="Banfield J.F."/>
        </authorList>
    </citation>
    <scope>NUCLEOTIDE SEQUENCE [LARGE SCALE GENOMIC DNA]</scope>
    <source>
        <strain evidence="9">S2_018_000_R2_104</strain>
    </source>
</reference>
<comment type="similarity">
    <text evidence="2">Belongs to the monovalent cation:proton antiporter 2 (CPA2) transporter (TC 2.A.37) family.</text>
</comment>
<dbReference type="InterPro" id="IPR038770">
    <property type="entry name" value="Na+/solute_symporter_sf"/>
</dbReference>
<evidence type="ECO:0000256" key="1">
    <source>
        <dbReference type="ARBA" id="ARBA00004141"/>
    </source>
</evidence>
<dbReference type="PROSITE" id="PS51201">
    <property type="entry name" value="RCK_N"/>
    <property type="match status" value="1"/>
</dbReference>
<feature type="transmembrane region" description="Helical" evidence="7">
    <location>
        <begin position="327"/>
        <end position="346"/>
    </location>
</feature>
<feature type="transmembrane region" description="Helical" evidence="7">
    <location>
        <begin position="358"/>
        <end position="378"/>
    </location>
</feature>
<feature type="transmembrane region" description="Helical" evidence="7">
    <location>
        <begin position="170"/>
        <end position="195"/>
    </location>
</feature>
<dbReference type="PANTHER" id="PTHR42751">
    <property type="entry name" value="SODIUM/HYDROGEN EXCHANGER FAMILY/TRKA DOMAIN PROTEIN"/>
    <property type="match status" value="1"/>
</dbReference>
<dbReference type="Pfam" id="PF00999">
    <property type="entry name" value="Na_H_Exchanger"/>
    <property type="match status" value="1"/>
</dbReference>
<dbReference type="Gene3D" id="3.40.50.720">
    <property type="entry name" value="NAD(P)-binding Rossmann-like Domain"/>
    <property type="match status" value="1"/>
</dbReference>
<proteinExistence type="inferred from homology"/>
<dbReference type="PANTHER" id="PTHR42751:SF1">
    <property type="entry name" value="CATION_PROTON ANTIPORTER YBAL-RELATED"/>
    <property type="match status" value="1"/>
</dbReference>
<organism evidence="9 10">
    <name type="scientific">Micavibrio aeruginosavorus</name>
    <dbReference type="NCBI Taxonomy" id="349221"/>
    <lineage>
        <taxon>Bacteria</taxon>
        <taxon>Pseudomonadati</taxon>
        <taxon>Bdellovibrionota</taxon>
        <taxon>Bdellovibrionia</taxon>
        <taxon>Bdellovibrionales</taxon>
        <taxon>Pseudobdellovibrionaceae</taxon>
        <taxon>Micavibrio</taxon>
    </lineage>
</organism>
<evidence type="ECO:0000256" key="5">
    <source>
        <dbReference type="ARBA" id="ARBA00022989"/>
    </source>
</evidence>
<evidence type="ECO:0000256" key="4">
    <source>
        <dbReference type="ARBA" id="ARBA00022692"/>
    </source>
</evidence>